<keyword evidence="3" id="KW-0964">Secreted</keyword>
<dbReference type="CTD" id="55554"/>
<comment type="subcellular location">
    <subcellularLocation>
        <location evidence="1">Secreted</location>
    </subcellularLocation>
</comment>
<proteinExistence type="inferred from homology"/>
<dbReference type="GO" id="GO:0030141">
    <property type="term" value="C:secretory granule"/>
    <property type="evidence" value="ECO:0007669"/>
    <property type="project" value="TreeGrafter"/>
</dbReference>
<dbReference type="Proteomes" id="UP001732720">
    <property type="component" value="Chromosome 16"/>
</dbReference>
<dbReference type="FunFam" id="2.40.10.10:FF:000042">
    <property type="entry name" value="Kallikrein 1-related peptidase C9"/>
    <property type="match status" value="1"/>
</dbReference>
<evidence type="ECO:0000256" key="10">
    <source>
        <dbReference type="ARBA" id="ARBA00023180"/>
    </source>
</evidence>
<keyword evidence="6 11" id="KW-0378">Hydrolase</keyword>
<dbReference type="InterPro" id="IPR001254">
    <property type="entry name" value="Trypsin_dom"/>
</dbReference>
<dbReference type="AlphaFoldDB" id="A0A8B7UCA9"/>
<keyword evidence="5" id="KW-0732">Signal</keyword>
<dbReference type="PROSITE" id="PS50240">
    <property type="entry name" value="TRYPSIN_DOM"/>
    <property type="match status" value="2"/>
</dbReference>
<keyword evidence="7 11" id="KW-0720">Serine protease</keyword>
<keyword evidence="10" id="KW-0325">Glycoprotein</keyword>
<dbReference type="OrthoDB" id="10061449at2759"/>
<dbReference type="InterPro" id="IPR018114">
    <property type="entry name" value="TRYPSIN_HIS"/>
</dbReference>
<evidence type="ECO:0000256" key="1">
    <source>
        <dbReference type="ARBA" id="ARBA00004613"/>
    </source>
</evidence>
<dbReference type="InterPro" id="IPR009003">
    <property type="entry name" value="Peptidase_S1_PA"/>
</dbReference>
<dbReference type="PANTHER" id="PTHR24271:SF60">
    <property type="entry name" value="KALLIKREIN-15"/>
    <property type="match status" value="1"/>
</dbReference>
<dbReference type="FunFam" id="2.40.10.10:FF:000032">
    <property type="entry name" value="Kallikrein 1-related peptidase C9"/>
    <property type="match status" value="1"/>
</dbReference>
<dbReference type="FunFam" id="2.40.10.10:FF:000010">
    <property type="entry name" value="Kallikrein related peptidase 11"/>
    <property type="match status" value="1"/>
</dbReference>
<keyword evidence="8" id="KW-0865">Zymogen</keyword>
<dbReference type="GO" id="GO:0004252">
    <property type="term" value="F:serine-type endopeptidase activity"/>
    <property type="evidence" value="ECO:0007669"/>
    <property type="project" value="InterPro"/>
</dbReference>
<comment type="similarity">
    <text evidence="2">Belongs to the peptidase S1 family. Snake venom subfamily.</text>
</comment>
<dbReference type="InterPro" id="IPR001314">
    <property type="entry name" value="Peptidase_S1A"/>
</dbReference>
<dbReference type="FunFam" id="2.40.10.10:FF:000056">
    <property type="entry name" value="Kallikrein related peptidase 11"/>
    <property type="match status" value="1"/>
</dbReference>
<reference evidence="13" key="1">
    <citation type="submission" date="2025-08" db="UniProtKB">
        <authorList>
            <consortium name="RefSeq"/>
        </authorList>
    </citation>
    <scope>IDENTIFICATION</scope>
    <source>
        <tissue evidence="13">Leukocyte</tissue>
    </source>
</reference>
<accession>A0A8B7UCA9</accession>
<evidence type="ECO:0000256" key="11">
    <source>
        <dbReference type="RuleBase" id="RU363034"/>
    </source>
</evidence>
<dbReference type="InterPro" id="IPR033116">
    <property type="entry name" value="TRYPSIN_SER"/>
</dbReference>
<dbReference type="PRINTS" id="PR00722">
    <property type="entry name" value="CHYMOTRYPSIN"/>
</dbReference>
<dbReference type="KEGG" id="ccan:109683883"/>
<keyword evidence="12" id="KW-1185">Reference proteome</keyword>
<sequence>MTFACALRLWASVSSTTQVGLEAYKFRYFGACPLLLASELLEMLLEDLKGISTEPWSLLNNVAFLTFFLLASAAQDGDKLLEGEECVPHSQPWQVALFEHGRFNCGASLISPRWVLSAAHCQTRFMKVHLGEHNLRKRDGPEQLRSVSRVIPHPRYEARSHRHDVMLLQLARPVHLTPQVRPVALPTRCPRPGEACVVSGWGLVSDNEPGTTGSPTSQVNLPDTLHCANISIISDASCDKDYPGRIGNTMVCAGVQGGGTDSCEGDSGGPLVCKGALQGIVSWGDVPCDTTTKPGVYTKVCHYLEWIRETMKSNCMWFLLLCLALSLGGTGAAPPIQSRIIGGSECQRNSHPWQAAVYHYSNFQCGGVLVGTHWVLTAAHCKSDNYQLWLGRHNLFDDETEAQYVQVSDDFPHPSFNLSLLKNNTRHPDEDYSHDLMLLRLKHPAQITDSVKLLDLPTKEPVEGSTCLTSGWGSTEPEKFQFPDDIQCVDQTLLANEVCDKAHPQKVTEFMLCAGHLEGGKDTCVGDSGGPLICDGIFQGITSWGHIPCGSPNKPAVYTKVFEYLQWIKDTMEAHP</sequence>
<evidence type="ECO:0000256" key="6">
    <source>
        <dbReference type="ARBA" id="ARBA00022801"/>
    </source>
</evidence>
<dbReference type="SMART" id="SM00020">
    <property type="entry name" value="Tryp_SPc"/>
    <property type="match status" value="2"/>
</dbReference>
<evidence type="ECO:0000256" key="3">
    <source>
        <dbReference type="ARBA" id="ARBA00022525"/>
    </source>
</evidence>
<protein>
    <submittedName>
        <fullName evidence="13">Polyserase-2-like</fullName>
    </submittedName>
</protein>
<dbReference type="GO" id="GO:0006508">
    <property type="term" value="P:proteolysis"/>
    <property type="evidence" value="ECO:0007669"/>
    <property type="project" value="UniProtKB-KW"/>
</dbReference>
<name>A0A8B7UCA9_CASCN</name>
<evidence type="ECO:0000256" key="4">
    <source>
        <dbReference type="ARBA" id="ARBA00022670"/>
    </source>
</evidence>
<gene>
    <name evidence="13" type="primary">LOC109683883</name>
</gene>
<evidence type="ECO:0000256" key="5">
    <source>
        <dbReference type="ARBA" id="ARBA00022729"/>
    </source>
</evidence>
<evidence type="ECO:0000256" key="8">
    <source>
        <dbReference type="ARBA" id="ARBA00023145"/>
    </source>
</evidence>
<evidence type="ECO:0000313" key="12">
    <source>
        <dbReference type="Proteomes" id="UP001732720"/>
    </source>
</evidence>
<dbReference type="GO" id="GO:0005576">
    <property type="term" value="C:extracellular region"/>
    <property type="evidence" value="ECO:0007669"/>
    <property type="project" value="UniProtKB-SubCell"/>
</dbReference>
<dbReference type="SUPFAM" id="SSF50494">
    <property type="entry name" value="Trypsin-like serine proteases"/>
    <property type="match status" value="2"/>
</dbReference>
<dbReference type="Pfam" id="PF00089">
    <property type="entry name" value="Trypsin"/>
    <property type="match status" value="2"/>
</dbReference>
<keyword evidence="4 11" id="KW-0645">Protease</keyword>
<dbReference type="Gene3D" id="2.40.10.10">
    <property type="entry name" value="Trypsin-like serine proteases"/>
    <property type="match status" value="4"/>
</dbReference>
<evidence type="ECO:0000313" key="13">
    <source>
        <dbReference type="RefSeq" id="XP_020015530.1"/>
    </source>
</evidence>
<keyword evidence="9" id="KW-1015">Disulfide bond</keyword>
<evidence type="ECO:0000256" key="9">
    <source>
        <dbReference type="ARBA" id="ARBA00023157"/>
    </source>
</evidence>
<organism evidence="13">
    <name type="scientific">Castor canadensis</name>
    <name type="common">American beaver</name>
    <dbReference type="NCBI Taxonomy" id="51338"/>
    <lineage>
        <taxon>Eukaryota</taxon>
        <taxon>Metazoa</taxon>
        <taxon>Chordata</taxon>
        <taxon>Craniata</taxon>
        <taxon>Vertebrata</taxon>
        <taxon>Euteleostomi</taxon>
        <taxon>Mammalia</taxon>
        <taxon>Eutheria</taxon>
        <taxon>Euarchontoglires</taxon>
        <taxon>Glires</taxon>
        <taxon>Rodentia</taxon>
        <taxon>Castorimorpha</taxon>
        <taxon>Castoridae</taxon>
        <taxon>Castor</taxon>
    </lineage>
</organism>
<dbReference type="CDD" id="cd00190">
    <property type="entry name" value="Tryp_SPc"/>
    <property type="match status" value="2"/>
</dbReference>
<dbReference type="PROSITE" id="PS00135">
    <property type="entry name" value="TRYPSIN_SER"/>
    <property type="match status" value="2"/>
</dbReference>
<dbReference type="PANTHER" id="PTHR24271">
    <property type="entry name" value="KALLIKREIN-RELATED"/>
    <property type="match status" value="1"/>
</dbReference>
<dbReference type="RefSeq" id="XP_020015530.1">
    <property type="nucleotide sequence ID" value="XM_020159941.1"/>
</dbReference>
<evidence type="ECO:0000256" key="7">
    <source>
        <dbReference type="ARBA" id="ARBA00022825"/>
    </source>
</evidence>
<dbReference type="PROSITE" id="PS00134">
    <property type="entry name" value="TRYPSIN_HIS"/>
    <property type="match status" value="2"/>
</dbReference>
<evidence type="ECO:0000256" key="2">
    <source>
        <dbReference type="ARBA" id="ARBA00009228"/>
    </source>
</evidence>
<dbReference type="InterPro" id="IPR043504">
    <property type="entry name" value="Peptidase_S1_PA_chymotrypsin"/>
</dbReference>